<dbReference type="GO" id="GO:0006370">
    <property type="term" value="P:7-methylguanosine mRNA capping"/>
    <property type="evidence" value="ECO:0007669"/>
    <property type="project" value="TreeGrafter"/>
</dbReference>
<evidence type="ECO:0000313" key="2">
    <source>
        <dbReference type="EMBL" id="KAH7640318.1"/>
    </source>
</evidence>
<dbReference type="InterPro" id="IPR050851">
    <property type="entry name" value="mRNA_Cap_2O-Ribose_MeTrfase"/>
</dbReference>
<dbReference type="GO" id="GO:0004483">
    <property type="term" value="F:methyltransferase cap1 activity"/>
    <property type="evidence" value="ECO:0007669"/>
    <property type="project" value="UniProtKB-ARBA"/>
</dbReference>
<comment type="caution">
    <text evidence="2">The sequence shown here is derived from an EMBL/GenBank/DDBJ whole genome shotgun (WGS) entry which is preliminary data.</text>
</comment>
<dbReference type="Proteomes" id="UP000828236">
    <property type="component" value="Unassembled WGS sequence"/>
</dbReference>
<reference evidence="2" key="1">
    <citation type="submission" date="2020-06" db="EMBL/GenBank/DDBJ databases">
        <authorList>
            <person name="Ji K."/>
            <person name="Li J."/>
        </authorList>
    </citation>
    <scope>NUCLEOTIDE SEQUENCE</scope>
    <source>
        <strain evidence="2">JKM2019</strain>
        <tissue evidence="2">Whole body</tissue>
    </source>
</reference>
<dbReference type="EMBL" id="SDOV01000005">
    <property type="protein sequence ID" value="KAH7640318.1"/>
    <property type="molecule type" value="Genomic_DNA"/>
</dbReference>
<reference evidence="2" key="2">
    <citation type="journal article" date="2021" name="World Allergy Organ. J.">
        <title>Chromosome-level assembly of Dermatophagoides farinae genome and transcriptome reveals two novel allergens Der f 37 and Der f 39.</title>
        <authorList>
            <person name="Chen J."/>
            <person name="Cai Z."/>
            <person name="Fan D."/>
            <person name="Hu J."/>
            <person name="Hou Y."/>
            <person name="He Y."/>
            <person name="Zhang Z."/>
            <person name="Zhao Z."/>
            <person name="Gao P."/>
            <person name="Hu W."/>
            <person name="Sun J."/>
            <person name="Li J."/>
            <person name="Ji K."/>
        </authorList>
    </citation>
    <scope>NUCLEOTIDE SEQUENCE</scope>
    <source>
        <strain evidence="2">JKM2019</strain>
    </source>
</reference>
<keyword evidence="2" id="KW-0489">Methyltransferase</keyword>
<feature type="domain" description="Ribosomal RNA methyltransferase FtsJ" evidence="1">
    <location>
        <begin position="99"/>
        <end position="273"/>
    </location>
</feature>
<organism evidence="2">
    <name type="scientific">Dermatophagoides farinae</name>
    <name type="common">American house dust mite</name>
    <dbReference type="NCBI Taxonomy" id="6954"/>
    <lineage>
        <taxon>Eukaryota</taxon>
        <taxon>Metazoa</taxon>
        <taxon>Ecdysozoa</taxon>
        <taxon>Arthropoda</taxon>
        <taxon>Chelicerata</taxon>
        <taxon>Arachnida</taxon>
        <taxon>Acari</taxon>
        <taxon>Acariformes</taxon>
        <taxon>Sarcoptiformes</taxon>
        <taxon>Astigmata</taxon>
        <taxon>Psoroptidia</taxon>
        <taxon>Analgoidea</taxon>
        <taxon>Pyroglyphidae</taxon>
        <taxon>Dermatophagoidinae</taxon>
        <taxon>Dermatophagoides</taxon>
    </lineage>
</organism>
<keyword evidence="2" id="KW-0808">Transferase</keyword>
<sequence>MSDLQKYSFKYTIKCDCQQSASCRRFHGCYSDLQSYLVDEEWQIDYLQNLRQQLNSCKKQIGQYASLDWNRHTDFTEISSGIKHRIIRRFRPNIPPILTRAWIKFYDILCTFNLINSDSNIRVLFLCEAPGAFVNATNHFIKSRVPELNFEWIANTLNPYYEQIDIRSCIWNDIFIREPNCFRNWFFAQSNKGDIFESTYMDSLANHLKNRFHSDQNMNDGTFDLATGDGAFDCFDRFDRQEESVFPLIKAEIKISLQHLRQGGNLVVKFFTKLRNLCNMSTFSTANLFDQWANKLDNNINLIINRQSIPENFIDQIYNLTSNLTTRQIKSINRNIHLFETMTEKDENEVENLKYRLADKFINEFHLFPITESNQLAYPSAYSKQFHLPVFIKKLKEFHLFRSEIRPEDVRELCKIICKSKKIDDQPIEWHHVMKDSKFSYITFPPIEPIYGTPYTMLNNSRYVCIFLLKSFEPLRSFVHQESHYEIDININEILRKYGKYLKFSNSQLVIANFDEPSLSLQRKCEWHFIDLLPFTCSIDSNDYEMCHHLYDQFCRLNFSNGDSLIFRCRALFSRLSVSLVFILSRFFQSYLFYSTRYSEIYCILNEYNKCSVNKDSHIRVLLSNNIWNPNLLELISVPFIQSNPIFFKAINDVNNYNLFYKLKQISNDFITMENDSSSTT</sequence>
<dbReference type="InterPro" id="IPR029063">
    <property type="entry name" value="SAM-dependent_MTases_sf"/>
</dbReference>
<dbReference type="Gene3D" id="3.40.50.150">
    <property type="entry name" value="Vaccinia Virus protein VP39"/>
    <property type="match status" value="1"/>
</dbReference>
<protein>
    <submittedName>
        <fullName evidence="2">Ftsj methyltransferase domain-containing protein</fullName>
    </submittedName>
</protein>
<accession>A0A9D4NXM5</accession>
<dbReference type="GO" id="GO:0005737">
    <property type="term" value="C:cytoplasm"/>
    <property type="evidence" value="ECO:0007669"/>
    <property type="project" value="TreeGrafter"/>
</dbReference>
<evidence type="ECO:0000259" key="1">
    <source>
        <dbReference type="Pfam" id="PF01728"/>
    </source>
</evidence>
<dbReference type="GO" id="GO:0005634">
    <property type="term" value="C:nucleus"/>
    <property type="evidence" value="ECO:0007669"/>
    <property type="project" value="TreeGrafter"/>
</dbReference>
<gene>
    <name evidence="2" type="ORF">HUG17_7785</name>
</gene>
<dbReference type="PANTHER" id="PTHR16121">
    <property type="entry name" value="CAP-SPECIFIC MRNA (NUCLEOSIDE-2'-O-)-METHYLTRANSFERASE 1-RELATED"/>
    <property type="match status" value="1"/>
</dbReference>
<dbReference type="SUPFAM" id="SSF53335">
    <property type="entry name" value="S-adenosyl-L-methionine-dependent methyltransferases"/>
    <property type="match status" value="1"/>
</dbReference>
<dbReference type="GO" id="GO:0032259">
    <property type="term" value="P:methylation"/>
    <property type="evidence" value="ECO:0007669"/>
    <property type="project" value="UniProtKB-KW"/>
</dbReference>
<dbReference type="InterPro" id="IPR002877">
    <property type="entry name" value="RNA_MeTrfase_FtsJ_dom"/>
</dbReference>
<name>A0A9D4NXM5_DERFA</name>
<proteinExistence type="predicted"/>
<dbReference type="Pfam" id="PF01728">
    <property type="entry name" value="FtsJ"/>
    <property type="match status" value="1"/>
</dbReference>
<dbReference type="PANTHER" id="PTHR16121:SF2">
    <property type="entry name" value="CAP-SPECIFIC MRNA (NUCLEOSIDE-2'-O-)-METHYLTRANSFERASE 2"/>
    <property type="match status" value="1"/>
</dbReference>
<dbReference type="AlphaFoldDB" id="A0A9D4NXM5"/>